<dbReference type="GO" id="GO:0140359">
    <property type="term" value="F:ABC-type transporter activity"/>
    <property type="evidence" value="ECO:0007669"/>
    <property type="project" value="InterPro"/>
</dbReference>
<reference evidence="8 9" key="1">
    <citation type="submission" date="2016-10" db="EMBL/GenBank/DDBJ databases">
        <authorList>
            <person name="de Groot N.N."/>
        </authorList>
    </citation>
    <scope>NUCLEOTIDE SEQUENCE [LARGE SCALE GENOMIC DNA]</scope>
    <source>
        <strain evidence="8 9">CGMCC 4.5681</strain>
    </source>
</reference>
<evidence type="ECO:0000256" key="5">
    <source>
        <dbReference type="ARBA" id="ARBA00023251"/>
    </source>
</evidence>
<dbReference type="GO" id="GO:0043190">
    <property type="term" value="C:ATP-binding cassette (ABC) transporter complex"/>
    <property type="evidence" value="ECO:0007669"/>
    <property type="project" value="InterPro"/>
</dbReference>
<feature type="transmembrane region" description="Helical" evidence="6">
    <location>
        <begin position="16"/>
        <end position="34"/>
    </location>
</feature>
<protein>
    <submittedName>
        <fullName evidence="8">ABC-2 type transport system permease protein</fullName>
    </submittedName>
</protein>
<evidence type="ECO:0000259" key="7">
    <source>
        <dbReference type="Pfam" id="PF12698"/>
    </source>
</evidence>
<dbReference type="PIRSF" id="PIRSF006648">
    <property type="entry name" value="DrrB"/>
    <property type="match status" value="1"/>
</dbReference>
<sequence>MLNYLRLELLQVVRDRYYLLFSLAVPVGFYFLWSNIFGGDRPDPVTGLAAPVDIMVSMASYGALGAALMTTGVRLAAERRSGWLRQLWVTPLKPGTVIVVKIFAAMSLGLPAVILVGLASVVSQGVRLDLGQWVAITALLWVGTLPFAALGTLIGSLVGPEAAQPITIGCYFTLAIAGGMWMPLSVLPAFIQNIAGGLPSTRFAELGRAVAAGHAPSLTAGLVLAAWTLGLGALAVVAYRRATVAA</sequence>
<dbReference type="InterPro" id="IPR051784">
    <property type="entry name" value="Nod_factor_ABC_transporter"/>
</dbReference>
<evidence type="ECO:0000256" key="1">
    <source>
        <dbReference type="ARBA" id="ARBA00004141"/>
    </source>
</evidence>
<evidence type="ECO:0000256" key="2">
    <source>
        <dbReference type="ARBA" id="ARBA00022692"/>
    </source>
</evidence>
<keyword evidence="2 6" id="KW-0812">Transmembrane</keyword>
<comment type="subcellular location">
    <subcellularLocation>
        <location evidence="1">Membrane</location>
        <topology evidence="1">Multi-pass membrane protein</topology>
    </subcellularLocation>
</comment>
<dbReference type="RefSeq" id="WP_090770172.1">
    <property type="nucleotide sequence ID" value="NZ_FNFB01000019.1"/>
</dbReference>
<evidence type="ECO:0000313" key="9">
    <source>
        <dbReference type="Proteomes" id="UP000198683"/>
    </source>
</evidence>
<feature type="transmembrane region" description="Helical" evidence="6">
    <location>
        <begin position="133"/>
        <end position="158"/>
    </location>
</feature>
<organism evidence="8 9">
    <name type="scientific">Nonomuraea maritima</name>
    <dbReference type="NCBI Taxonomy" id="683260"/>
    <lineage>
        <taxon>Bacteria</taxon>
        <taxon>Bacillati</taxon>
        <taxon>Actinomycetota</taxon>
        <taxon>Actinomycetes</taxon>
        <taxon>Streptosporangiales</taxon>
        <taxon>Streptosporangiaceae</taxon>
        <taxon>Nonomuraea</taxon>
    </lineage>
</organism>
<evidence type="ECO:0000256" key="4">
    <source>
        <dbReference type="ARBA" id="ARBA00023136"/>
    </source>
</evidence>
<dbReference type="Proteomes" id="UP000198683">
    <property type="component" value="Unassembled WGS sequence"/>
</dbReference>
<dbReference type="InterPro" id="IPR013525">
    <property type="entry name" value="ABC2_TM"/>
</dbReference>
<dbReference type="InterPro" id="IPR000412">
    <property type="entry name" value="ABC_2_transport"/>
</dbReference>
<dbReference type="Pfam" id="PF12698">
    <property type="entry name" value="ABC2_membrane_3"/>
    <property type="match status" value="1"/>
</dbReference>
<accession>A0A1G9J6F0</accession>
<feature type="transmembrane region" description="Helical" evidence="6">
    <location>
        <begin position="54"/>
        <end position="77"/>
    </location>
</feature>
<feature type="transmembrane region" description="Helical" evidence="6">
    <location>
        <begin position="170"/>
        <end position="195"/>
    </location>
</feature>
<dbReference type="OrthoDB" id="63188at2"/>
<dbReference type="AlphaFoldDB" id="A0A1G9J6F0"/>
<dbReference type="EMBL" id="FNFB01000019">
    <property type="protein sequence ID" value="SDL33118.1"/>
    <property type="molecule type" value="Genomic_DNA"/>
</dbReference>
<name>A0A1G9J6F0_9ACTN</name>
<evidence type="ECO:0000256" key="6">
    <source>
        <dbReference type="SAM" id="Phobius"/>
    </source>
</evidence>
<proteinExistence type="predicted"/>
<feature type="transmembrane region" description="Helical" evidence="6">
    <location>
        <begin position="215"/>
        <end position="239"/>
    </location>
</feature>
<dbReference type="STRING" id="683260.SAMN05421874_119136"/>
<evidence type="ECO:0000313" key="8">
    <source>
        <dbReference type="EMBL" id="SDL33118.1"/>
    </source>
</evidence>
<keyword evidence="9" id="KW-1185">Reference proteome</keyword>
<keyword evidence="3 6" id="KW-1133">Transmembrane helix</keyword>
<feature type="domain" description="ABC-2 type transporter transmembrane" evidence="7">
    <location>
        <begin position="54"/>
        <end position="236"/>
    </location>
</feature>
<gene>
    <name evidence="8" type="ORF">SAMN05421874_119136</name>
</gene>
<keyword evidence="4 6" id="KW-0472">Membrane</keyword>
<keyword evidence="5" id="KW-0046">Antibiotic resistance</keyword>
<dbReference type="GO" id="GO:0046677">
    <property type="term" value="P:response to antibiotic"/>
    <property type="evidence" value="ECO:0007669"/>
    <property type="project" value="UniProtKB-KW"/>
</dbReference>
<dbReference type="PANTHER" id="PTHR43229">
    <property type="entry name" value="NODULATION PROTEIN J"/>
    <property type="match status" value="1"/>
</dbReference>
<feature type="transmembrane region" description="Helical" evidence="6">
    <location>
        <begin position="98"/>
        <end position="121"/>
    </location>
</feature>
<dbReference type="PANTHER" id="PTHR43229:SF2">
    <property type="entry name" value="NODULATION PROTEIN J"/>
    <property type="match status" value="1"/>
</dbReference>
<evidence type="ECO:0000256" key="3">
    <source>
        <dbReference type="ARBA" id="ARBA00022989"/>
    </source>
</evidence>